<name>A0A9N9NZV7_9GLOM</name>
<comment type="caution">
    <text evidence="1">The sequence shown here is derived from an EMBL/GenBank/DDBJ whole genome shotgun (WGS) entry which is preliminary data.</text>
</comment>
<dbReference type="EMBL" id="CAJVPY010025961">
    <property type="protein sequence ID" value="CAG8789024.1"/>
    <property type="molecule type" value="Genomic_DNA"/>
</dbReference>
<reference evidence="1" key="1">
    <citation type="submission" date="2021-06" db="EMBL/GenBank/DDBJ databases">
        <authorList>
            <person name="Kallberg Y."/>
            <person name="Tangrot J."/>
            <person name="Rosling A."/>
        </authorList>
    </citation>
    <scope>NUCLEOTIDE SEQUENCE</scope>
    <source>
        <strain evidence="1">MA453B</strain>
    </source>
</reference>
<evidence type="ECO:0000313" key="2">
    <source>
        <dbReference type="Proteomes" id="UP000789405"/>
    </source>
</evidence>
<dbReference type="Proteomes" id="UP000789405">
    <property type="component" value="Unassembled WGS sequence"/>
</dbReference>
<gene>
    <name evidence="1" type="ORF">DERYTH_LOCUS21023</name>
</gene>
<evidence type="ECO:0000313" key="1">
    <source>
        <dbReference type="EMBL" id="CAG8789024.1"/>
    </source>
</evidence>
<dbReference type="AlphaFoldDB" id="A0A9N9NZV7"/>
<feature type="non-terminal residue" evidence="1">
    <location>
        <position position="102"/>
    </location>
</feature>
<keyword evidence="2" id="KW-1185">Reference proteome</keyword>
<protein>
    <submittedName>
        <fullName evidence="1">27523_t:CDS:1</fullName>
    </submittedName>
</protein>
<proteinExistence type="predicted"/>
<organism evidence="1 2">
    <name type="scientific">Dentiscutata erythropus</name>
    <dbReference type="NCBI Taxonomy" id="1348616"/>
    <lineage>
        <taxon>Eukaryota</taxon>
        <taxon>Fungi</taxon>
        <taxon>Fungi incertae sedis</taxon>
        <taxon>Mucoromycota</taxon>
        <taxon>Glomeromycotina</taxon>
        <taxon>Glomeromycetes</taxon>
        <taxon>Diversisporales</taxon>
        <taxon>Gigasporaceae</taxon>
        <taxon>Dentiscutata</taxon>
    </lineage>
</organism>
<sequence length="102" mass="11728">MSPINFGVAQKSEMEFEYIEERSRKRSPHLSEMKAHRGYNYVVNMVMNVLLMLSKSHLWSFSRAVVNRIHGSRIESSSHTPGDGGIDWIGGWRGYTIIIQCK</sequence>
<accession>A0A9N9NZV7</accession>